<accession>A0A812U2Z7</accession>
<protein>
    <submittedName>
        <fullName evidence="2">Uncharacterized protein</fullName>
    </submittedName>
</protein>
<reference evidence="2" key="1">
    <citation type="submission" date="2021-02" db="EMBL/GenBank/DDBJ databases">
        <authorList>
            <person name="Dougan E. K."/>
            <person name="Rhodes N."/>
            <person name="Thang M."/>
            <person name="Chan C."/>
        </authorList>
    </citation>
    <scope>NUCLEOTIDE SEQUENCE</scope>
</reference>
<dbReference type="EMBL" id="CAJNDS010002635">
    <property type="protein sequence ID" value="CAE7552728.1"/>
    <property type="molecule type" value="Genomic_DNA"/>
</dbReference>
<name>A0A812U2Z7_9DINO</name>
<feature type="compositionally biased region" description="Polar residues" evidence="1">
    <location>
        <begin position="73"/>
        <end position="85"/>
    </location>
</feature>
<evidence type="ECO:0000256" key="1">
    <source>
        <dbReference type="SAM" id="MobiDB-lite"/>
    </source>
</evidence>
<comment type="caution">
    <text evidence="2">The sequence shown here is derived from an EMBL/GenBank/DDBJ whole genome shotgun (WGS) entry which is preliminary data.</text>
</comment>
<dbReference type="Proteomes" id="UP000604046">
    <property type="component" value="Unassembled WGS sequence"/>
</dbReference>
<feature type="region of interest" description="Disordered" evidence="1">
    <location>
        <begin position="60"/>
        <end position="108"/>
    </location>
</feature>
<dbReference type="AlphaFoldDB" id="A0A812U2Z7"/>
<organism evidence="2 3">
    <name type="scientific">Symbiodinium natans</name>
    <dbReference type="NCBI Taxonomy" id="878477"/>
    <lineage>
        <taxon>Eukaryota</taxon>
        <taxon>Sar</taxon>
        <taxon>Alveolata</taxon>
        <taxon>Dinophyceae</taxon>
        <taxon>Suessiales</taxon>
        <taxon>Symbiodiniaceae</taxon>
        <taxon>Symbiodinium</taxon>
    </lineage>
</organism>
<proteinExistence type="predicted"/>
<gene>
    <name evidence="2" type="ORF">SNAT2548_LOCUS31044</name>
</gene>
<evidence type="ECO:0000313" key="2">
    <source>
        <dbReference type="EMBL" id="CAE7552728.1"/>
    </source>
</evidence>
<evidence type="ECO:0000313" key="3">
    <source>
        <dbReference type="Proteomes" id="UP000604046"/>
    </source>
</evidence>
<keyword evidence="3" id="KW-1185">Reference proteome</keyword>
<sequence>MTGAKEAHQIRHQNSKLLYFCKENSGSIGKGMAVSIFFKHTFTSRCPRMLRMVSWGLMDDGRRRSPAIPSRVRVSNPSRGASPKSSKAREGILALHGRGRPPASSSRS</sequence>